<feature type="domain" description="C2H2-type" evidence="2">
    <location>
        <begin position="383"/>
        <end position="410"/>
    </location>
</feature>
<accession>A0A2J6SE17</accession>
<proteinExistence type="predicted"/>
<dbReference type="PROSITE" id="PS50157">
    <property type="entry name" value="ZINC_FINGER_C2H2_2"/>
    <property type="match status" value="1"/>
</dbReference>
<keyword evidence="4" id="KW-1185">Reference proteome</keyword>
<gene>
    <name evidence="3" type="ORF">L207DRAFT_575656</name>
</gene>
<dbReference type="AlphaFoldDB" id="A0A2J6SE17"/>
<sequence length="442" mass="48133">MEVYQDDTSVQFNEDFASPQIGHLATKAWDQIASEIPCFGTHSLGESSAGDTSSNAACLLSLSTAKSGQLGAEGARSGLGQWDQMIEPNTAIFECAARSNFSAHTFDSLSVASHHNSCVKSSWCPSTPNSVVRVLPDPCYCQPNINPLCTDCMSTPNSKPYGPGTYKKPTGCRAYPSTTPSQVNEVNILAELHALQDRCSALAFAFTQSSVATCHQQENYDLLSSMPIDDSVDMSMNFDHDILGSGTATTLSGPGGLRVDSACDVPTQPVYQTSQNPFDHALSTNGCVTQALMLDQDTLLEDHLQPGVLPEDNFVSGFQDIFDFHAASLESLPEECDVQYGMETSTADIVTESMSKIAPTLPIISEAKSTSRTSTVNRAEYRHHCPSCMRPFHRRSDRNRHALIHNPSAPRYNCSFPGCDRVGSNGFLRRDKLTQHQAYKRH</sequence>
<evidence type="ECO:0000256" key="1">
    <source>
        <dbReference type="PROSITE-ProRule" id="PRU00042"/>
    </source>
</evidence>
<dbReference type="SMART" id="SM00355">
    <property type="entry name" value="ZnF_C2H2"/>
    <property type="match status" value="2"/>
</dbReference>
<protein>
    <recommendedName>
        <fullName evidence="2">C2H2-type domain-containing protein</fullName>
    </recommendedName>
</protein>
<dbReference type="OrthoDB" id="3559627at2759"/>
<evidence type="ECO:0000313" key="4">
    <source>
        <dbReference type="Proteomes" id="UP000235786"/>
    </source>
</evidence>
<name>A0A2J6SE17_HYAVF</name>
<dbReference type="PROSITE" id="PS00028">
    <property type="entry name" value="ZINC_FINGER_C2H2_1"/>
    <property type="match status" value="1"/>
</dbReference>
<dbReference type="GO" id="GO:0008270">
    <property type="term" value="F:zinc ion binding"/>
    <property type="evidence" value="ECO:0007669"/>
    <property type="project" value="UniProtKB-KW"/>
</dbReference>
<evidence type="ECO:0000259" key="2">
    <source>
        <dbReference type="PROSITE" id="PS50157"/>
    </source>
</evidence>
<evidence type="ECO:0000313" key="3">
    <source>
        <dbReference type="EMBL" id="PMD49013.1"/>
    </source>
</evidence>
<dbReference type="EMBL" id="KZ613937">
    <property type="protein sequence ID" value="PMD49013.1"/>
    <property type="molecule type" value="Genomic_DNA"/>
</dbReference>
<keyword evidence="1" id="KW-0863">Zinc-finger</keyword>
<dbReference type="Proteomes" id="UP000235786">
    <property type="component" value="Unassembled WGS sequence"/>
</dbReference>
<organism evidence="3 4">
    <name type="scientific">Hyaloscypha variabilis (strain UAMH 11265 / GT02V1 / F)</name>
    <name type="common">Meliniomyces variabilis</name>
    <dbReference type="NCBI Taxonomy" id="1149755"/>
    <lineage>
        <taxon>Eukaryota</taxon>
        <taxon>Fungi</taxon>
        <taxon>Dikarya</taxon>
        <taxon>Ascomycota</taxon>
        <taxon>Pezizomycotina</taxon>
        <taxon>Leotiomycetes</taxon>
        <taxon>Helotiales</taxon>
        <taxon>Hyaloscyphaceae</taxon>
        <taxon>Hyaloscypha</taxon>
        <taxon>Hyaloscypha variabilis</taxon>
    </lineage>
</organism>
<dbReference type="Gene3D" id="3.30.160.60">
    <property type="entry name" value="Classic Zinc Finger"/>
    <property type="match status" value="1"/>
</dbReference>
<keyword evidence="1" id="KW-0862">Zinc</keyword>
<dbReference type="InterPro" id="IPR013087">
    <property type="entry name" value="Znf_C2H2_type"/>
</dbReference>
<dbReference type="STRING" id="1149755.A0A2J6SE17"/>
<reference evidence="3 4" key="1">
    <citation type="submission" date="2016-04" db="EMBL/GenBank/DDBJ databases">
        <title>A degradative enzymes factory behind the ericoid mycorrhizal symbiosis.</title>
        <authorList>
            <consortium name="DOE Joint Genome Institute"/>
            <person name="Martino E."/>
            <person name="Morin E."/>
            <person name="Grelet G."/>
            <person name="Kuo A."/>
            <person name="Kohler A."/>
            <person name="Daghino S."/>
            <person name="Barry K."/>
            <person name="Choi C."/>
            <person name="Cichocki N."/>
            <person name="Clum A."/>
            <person name="Copeland A."/>
            <person name="Hainaut M."/>
            <person name="Haridas S."/>
            <person name="Labutti K."/>
            <person name="Lindquist E."/>
            <person name="Lipzen A."/>
            <person name="Khouja H.-R."/>
            <person name="Murat C."/>
            <person name="Ohm R."/>
            <person name="Olson A."/>
            <person name="Spatafora J."/>
            <person name="Veneault-Fourrey C."/>
            <person name="Henrissat B."/>
            <person name="Grigoriev I."/>
            <person name="Martin F."/>
            <person name="Perotto S."/>
        </authorList>
    </citation>
    <scope>NUCLEOTIDE SEQUENCE [LARGE SCALE GENOMIC DNA]</scope>
    <source>
        <strain evidence="3 4">F</strain>
    </source>
</reference>
<keyword evidence="1" id="KW-0479">Metal-binding</keyword>